<evidence type="ECO:0000313" key="1">
    <source>
        <dbReference type="EMBL" id="KAG2119590.1"/>
    </source>
</evidence>
<sequence>MNDLHSSLIAWHRLTTVAVSTGWRMRHHLPVLFLFTPQDCHLTAVVLSTGSRMCLPFHFFFFLTSIVRFVRPKSLIHMLLSPFSFLLSSDPSHSFVYPFHPSLSYYRPAQVTPSYTLLTFLFLIIVQPSHSFVYPFHLFLHFPMPISSSKPRARQLTLSLCPDPRRTCPIHLRPFAHRGLHAASAYHYFCPRLRSFAHHDLHTAPASYYLYPKLRPFVHHGLHAASA</sequence>
<dbReference type="RefSeq" id="XP_041299416.1">
    <property type="nucleotide sequence ID" value="XM_041428101.1"/>
</dbReference>
<protein>
    <submittedName>
        <fullName evidence="1">Uncharacterized protein</fullName>
    </submittedName>
</protein>
<dbReference type="OrthoDB" id="2693178at2759"/>
<dbReference type="GeneID" id="64690360"/>
<proteinExistence type="predicted"/>
<dbReference type="Proteomes" id="UP000823399">
    <property type="component" value="Unassembled WGS sequence"/>
</dbReference>
<comment type="caution">
    <text evidence="1">The sequence shown here is derived from an EMBL/GenBank/DDBJ whole genome shotgun (WGS) entry which is preliminary data.</text>
</comment>
<organism evidence="1 2">
    <name type="scientific">Suillus discolor</name>
    <dbReference type="NCBI Taxonomy" id="1912936"/>
    <lineage>
        <taxon>Eukaryota</taxon>
        <taxon>Fungi</taxon>
        <taxon>Dikarya</taxon>
        <taxon>Basidiomycota</taxon>
        <taxon>Agaricomycotina</taxon>
        <taxon>Agaricomycetes</taxon>
        <taxon>Agaricomycetidae</taxon>
        <taxon>Boletales</taxon>
        <taxon>Suillineae</taxon>
        <taxon>Suillaceae</taxon>
        <taxon>Suillus</taxon>
    </lineage>
</organism>
<name>A0A9P7FJM8_9AGAM</name>
<gene>
    <name evidence="1" type="ORF">F5147DRAFT_117557</name>
</gene>
<keyword evidence="2" id="KW-1185">Reference proteome</keyword>
<reference evidence="1" key="1">
    <citation type="journal article" date="2020" name="New Phytol.">
        <title>Comparative genomics reveals dynamic genome evolution in host specialist ectomycorrhizal fungi.</title>
        <authorList>
            <person name="Lofgren L.A."/>
            <person name="Nguyen N.H."/>
            <person name="Vilgalys R."/>
            <person name="Ruytinx J."/>
            <person name="Liao H.L."/>
            <person name="Branco S."/>
            <person name="Kuo A."/>
            <person name="LaButti K."/>
            <person name="Lipzen A."/>
            <person name="Andreopoulos W."/>
            <person name="Pangilinan J."/>
            <person name="Riley R."/>
            <person name="Hundley H."/>
            <person name="Na H."/>
            <person name="Barry K."/>
            <person name="Grigoriev I.V."/>
            <person name="Stajich J.E."/>
            <person name="Kennedy P.G."/>
        </authorList>
    </citation>
    <scope>NUCLEOTIDE SEQUENCE</scope>
    <source>
        <strain evidence="1">FC423</strain>
    </source>
</reference>
<evidence type="ECO:0000313" key="2">
    <source>
        <dbReference type="Proteomes" id="UP000823399"/>
    </source>
</evidence>
<accession>A0A9P7FJM8</accession>
<dbReference type="AlphaFoldDB" id="A0A9P7FJM8"/>
<dbReference type="EMBL" id="JABBWM010000002">
    <property type="protein sequence ID" value="KAG2119590.1"/>
    <property type="molecule type" value="Genomic_DNA"/>
</dbReference>